<sequence>MLSPYIYYSYLIYRKRNGTIQFLHPSLYFMSLLAVIKACRALDKLGKDFILY</sequence>
<dbReference type="Proteomes" id="UP000003460">
    <property type="component" value="Unassembled WGS sequence"/>
</dbReference>
<dbReference type="STRING" id="626522.GCWU000325_02696"/>
<proteinExistence type="predicted"/>
<organism evidence="2 3">
    <name type="scientific">Alloprevotella tannerae ATCC 51259</name>
    <dbReference type="NCBI Taxonomy" id="626522"/>
    <lineage>
        <taxon>Bacteria</taxon>
        <taxon>Pseudomonadati</taxon>
        <taxon>Bacteroidota</taxon>
        <taxon>Bacteroidia</taxon>
        <taxon>Bacteroidales</taxon>
        <taxon>Prevotellaceae</taxon>
        <taxon>Alloprevotella</taxon>
    </lineage>
</organism>
<evidence type="ECO:0000313" key="3">
    <source>
        <dbReference type="Proteomes" id="UP000003460"/>
    </source>
</evidence>
<dbReference type="AlphaFoldDB" id="C9LKD1"/>
<keyword evidence="1" id="KW-1133">Transmembrane helix</keyword>
<keyword evidence="1" id="KW-0472">Membrane</keyword>
<keyword evidence="3" id="KW-1185">Reference proteome</keyword>
<evidence type="ECO:0000256" key="1">
    <source>
        <dbReference type="SAM" id="Phobius"/>
    </source>
</evidence>
<dbReference type="HOGENOM" id="CLU_3083340_0_0_10"/>
<dbReference type="EMBL" id="ACIJ02000028">
    <property type="protein sequence ID" value="EEX70653.1"/>
    <property type="molecule type" value="Genomic_DNA"/>
</dbReference>
<reference evidence="2" key="1">
    <citation type="submission" date="2009-09" db="EMBL/GenBank/DDBJ databases">
        <authorList>
            <person name="Weinstock G."/>
            <person name="Sodergren E."/>
            <person name="Clifton S."/>
            <person name="Fulton L."/>
            <person name="Fulton B."/>
            <person name="Courtney L."/>
            <person name="Fronick C."/>
            <person name="Harrison M."/>
            <person name="Strong C."/>
            <person name="Farmer C."/>
            <person name="Delahaunty K."/>
            <person name="Markovic C."/>
            <person name="Hall O."/>
            <person name="Minx P."/>
            <person name="Tomlinson C."/>
            <person name="Mitreva M."/>
            <person name="Nelson J."/>
            <person name="Hou S."/>
            <person name="Wollam A."/>
            <person name="Pepin K.H."/>
            <person name="Johnson M."/>
            <person name="Bhonagiri V."/>
            <person name="Nash W.E."/>
            <person name="Warren W."/>
            <person name="Chinwalla A."/>
            <person name="Mardis E.R."/>
            <person name="Wilson R.K."/>
        </authorList>
    </citation>
    <scope>NUCLEOTIDE SEQUENCE [LARGE SCALE GENOMIC DNA]</scope>
    <source>
        <strain evidence="2">ATCC 51259</strain>
    </source>
</reference>
<accession>C9LKD1</accession>
<name>C9LKD1_9BACT</name>
<evidence type="ECO:0000313" key="2">
    <source>
        <dbReference type="EMBL" id="EEX70653.1"/>
    </source>
</evidence>
<gene>
    <name evidence="2" type="ORF">GCWU000325_02696</name>
</gene>
<protein>
    <submittedName>
        <fullName evidence="2">Uncharacterized protein</fullName>
    </submittedName>
</protein>
<feature type="transmembrane region" description="Helical" evidence="1">
    <location>
        <begin position="20"/>
        <end position="39"/>
    </location>
</feature>
<keyword evidence="1" id="KW-0812">Transmembrane</keyword>
<comment type="caution">
    <text evidence="2">The sequence shown here is derived from an EMBL/GenBank/DDBJ whole genome shotgun (WGS) entry which is preliminary data.</text>
</comment>